<keyword evidence="4" id="KW-1185">Reference proteome</keyword>
<gene>
    <name evidence="3" type="ORF">GKJPGBOP_03557</name>
</gene>
<name>A0A401W3J2_STREY</name>
<dbReference type="EMBL" id="BHZD01000001">
    <property type="protein sequence ID" value="GCD43871.1"/>
    <property type="molecule type" value="Genomic_DNA"/>
</dbReference>
<dbReference type="RefSeq" id="WP_125054894.1">
    <property type="nucleotide sequence ID" value="NZ_BHZD01000001.1"/>
</dbReference>
<dbReference type="AlphaFoldDB" id="A0A401W3J2"/>
<proteinExistence type="predicted"/>
<comment type="caution">
    <text evidence="3">The sequence shown here is derived from an EMBL/GenBank/DDBJ whole genome shotgun (WGS) entry which is preliminary data.</text>
</comment>
<reference evidence="3 4" key="1">
    <citation type="submission" date="2018-11" db="EMBL/GenBank/DDBJ databases">
        <title>Whole genome sequence of Streptomyces paromomycinus NBRC 15454(T).</title>
        <authorList>
            <person name="Komaki H."/>
            <person name="Tamura T."/>
        </authorList>
    </citation>
    <scope>NUCLEOTIDE SEQUENCE [LARGE SCALE GENOMIC DNA]</scope>
    <source>
        <strain evidence="3 4">NBRC 15454</strain>
    </source>
</reference>
<evidence type="ECO:0000313" key="3">
    <source>
        <dbReference type="EMBL" id="GCD43871.1"/>
    </source>
</evidence>
<protein>
    <submittedName>
        <fullName evidence="3">Uncharacterized protein</fullName>
    </submittedName>
</protein>
<keyword evidence="2" id="KW-0732">Signal</keyword>
<feature type="signal peptide" evidence="2">
    <location>
        <begin position="1"/>
        <end position="19"/>
    </location>
</feature>
<feature type="chain" id="PRO_5039694429" evidence="2">
    <location>
        <begin position="20"/>
        <end position="129"/>
    </location>
</feature>
<evidence type="ECO:0000313" key="4">
    <source>
        <dbReference type="Proteomes" id="UP000286746"/>
    </source>
</evidence>
<dbReference type="Proteomes" id="UP000286746">
    <property type="component" value="Unassembled WGS sequence"/>
</dbReference>
<evidence type="ECO:0000256" key="1">
    <source>
        <dbReference type="SAM" id="MobiDB-lite"/>
    </source>
</evidence>
<accession>A0A401W3J2</accession>
<evidence type="ECO:0000256" key="2">
    <source>
        <dbReference type="SAM" id="SignalP"/>
    </source>
</evidence>
<organism evidence="3 4">
    <name type="scientific">Streptomyces paromomycinus</name>
    <name type="common">Streptomyces rimosus subsp. paromomycinus</name>
    <dbReference type="NCBI Taxonomy" id="92743"/>
    <lineage>
        <taxon>Bacteria</taxon>
        <taxon>Bacillati</taxon>
        <taxon>Actinomycetota</taxon>
        <taxon>Actinomycetes</taxon>
        <taxon>Kitasatosporales</taxon>
        <taxon>Streptomycetaceae</taxon>
        <taxon>Streptomyces</taxon>
    </lineage>
</organism>
<feature type="region of interest" description="Disordered" evidence="1">
    <location>
        <begin position="57"/>
        <end position="110"/>
    </location>
</feature>
<sequence length="129" mass="12873">MRRVLLFLLAALLAFPVGSEGAYGRVAGAGAGAGGRAGTQTVGLAAPYAYAYEDGGPAETAGERCPTGRAARSATGIPTSRPGDQSRGANDPAVRPAAGPDATALVAGRGAAPLRRSGQLPISHRVFRC</sequence>